<proteinExistence type="predicted"/>
<keyword evidence="2" id="KW-0067">ATP-binding</keyword>
<dbReference type="PANTHER" id="PTHR46743">
    <property type="entry name" value="TEICHOIC ACIDS EXPORT ATP-BINDING PROTEIN TAGH"/>
    <property type="match status" value="1"/>
</dbReference>
<dbReference type="Gene3D" id="3.40.50.300">
    <property type="entry name" value="P-loop containing nucleotide triphosphate hydrolases"/>
    <property type="match status" value="1"/>
</dbReference>
<evidence type="ECO:0000313" key="2">
    <source>
        <dbReference type="EMBL" id="MBA1889524.1"/>
    </source>
</evidence>
<dbReference type="InterPro" id="IPR050683">
    <property type="entry name" value="Bact_Polysacc_Export_ATP-bd"/>
</dbReference>
<name>A0A8T3LI30_ECOLX</name>
<dbReference type="PANTHER" id="PTHR46743:SF2">
    <property type="entry name" value="TEICHOIC ACIDS EXPORT ATP-BINDING PROTEIN TAGH"/>
    <property type="match status" value="1"/>
</dbReference>
<evidence type="ECO:0000313" key="3">
    <source>
        <dbReference type="Proteomes" id="UP000523197"/>
    </source>
</evidence>
<sequence>MSYIRVNNVGKAYRQYHSKTGRLIEWLSPLNTKRHNLKWILRDINFEVAPGEAVGIIGINGAGKSTLLKLITGTSRPTTGEIEISGRVAALLELGMGFHSDFTGRQNVYMSGQ</sequence>
<feature type="domain" description="ABC transporter" evidence="1">
    <location>
        <begin position="41"/>
        <end position="87"/>
    </location>
</feature>
<dbReference type="InterPro" id="IPR027417">
    <property type="entry name" value="P-loop_NTPase"/>
</dbReference>
<evidence type="ECO:0000259" key="1">
    <source>
        <dbReference type="Pfam" id="PF00005"/>
    </source>
</evidence>
<protein>
    <submittedName>
        <fullName evidence="2">O8 family O-antigen export ABC transporter ATP-binding subunit</fullName>
    </submittedName>
</protein>
<dbReference type="Proteomes" id="UP000523197">
    <property type="component" value="Unassembled WGS sequence"/>
</dbReference>
<dbReference type="InterPro" id="IPR003439">
    <property type="entry name" value="ABC_transporter-like_ATP-bd"/>
</dbReference>
<dbReference type="SUPFAM" id="SSF52540">
    <property type="entry name" value="P-loop containing nucleoside triphosphate hydrolases"/>
    <property type="match status" value="1"/>
</dbReference>
<dbReference type="AlphaFoldDB" id="A0A8T3LI30"/>
<feature type="non-terminal residue" evidence="2">
    <location>
        <position position="113"/>
    </location>
</feature>
<comment type="caution">
    <text evidence="2">The sequence shown here is derived from an EMBL/GenBank/DDBJ whole genome shotgun (WGS) entry which is preliminary data.</text>
</comment>
<dbReference type="Pfam" id="PF00005">
    <property type="entry name" value="ABC_tran"/>
    <property type="match status" value="1"/>
</dbReference>
<organism evidence="2 3">
    <name type="scientific">Escherichia coli</name>
    <dbReference type="NCBI Taxonomy" id="562"/>
    <lineage>
        <taxon>Bacteria</taxon>
        <taxon>Pseudomonadati</taxon>
        <taxon>Pseudomonadota</taxon>
        <taxon>Gammaproteobacteria</taxon>
        <taxon>Enterobacterales</taxon>
        <taxon>Enterobacteriaceae</taxon>
        <taxon>Escherichia</taxon>
    </lineage>
</organism>
<reference evidence="2 3" key="1">
    <citation type="submission" date="2020-05" db="EMBL/GenBank/DDBJ databases">
        <title>Epidemiological investigations into extended-spectrum beta-lactam resistant Escherichia coli ST457 carried by Australian Silver gulls identified clonal lineages that cause ExPEC disease.</title>
        <authorList>
            <person name="Nesporova K."/>
            <person name="Wyrsch E.R."/>
            <person name="Valcek A."/>
            <person name="Bitar I."/>
            <person name="Chaw K."/>
            <person name="Harris P."/>
            <person name="Hrabak J."/>
            <person name="Djordjevic S.P."/>
            <person name="Dolejska M."/>
        </authorList>
    </citation>
    <scope>NUCLEOTIDE SEQUENCE [LARGE SCALE GENOMIC DNA]</scope>
    <source>
        <strain evidence="2 3">CE1966</strain>
    </source>
</reference>
<keyword evidence="2" id="KW-0547">Nucleotide-binding</keyword>
<dbReference type="GO" id="GO:0005524">
    <property type="term" value="F:ATP binding"/>
    <property type="evidence" value="ECO:0007669"/>
    <property type="project" value="UniProtKB-KW"/>
</dbReference>
<dbReference type="GO" id="GO:0016887">
    <property type="term" value="F:ATP hydrolysis activity"/>
    <property type="evidence" value="ECO:0007669"/>
    <property type="project" value="InterPro"/>
</dbReference>
<dbReference type="EMBL" id="JABFNF010000195">
    <property type="protein sequence ID" value="MBA1889524.1"/>
    <property type="molecule type" value="Genomic_DNA"/>
</dbReference>
<accession>A0A8T3LI30</accession>
<gene>
    <name evidence="2" type="primary">wzt</name>
    <name evidence="2" type="ORF">HLX92_25675</name>
</gene>